<dbReference type="Proteomes" id="UP000195402">
    <property type="component" value="Unassembled WGS sequence"/>
</dbReference>
<evidence type="ECO:0000313" key="3">
    <source>
        <dbReference type="Proteomes" id="UP000195402"/>
    </source>
</evidence>
<dbReference type="STRING" id="56857.A0A200QCZ5"/>
<gene>
    <name evidence="2" type="ORF">BVC80_209g69</name>
</gene>
<dbReference type="InterPro" id="IPR029058">
    <property type="entry name" value="AB_hydrolase_fold"/>
</dbReference>
<evidence type="ECO:0000313" key="2">
    <source>
        <dbReference type="EMBL" id="OVA08344.1"/>
    </source>
</evidence>
<feature type="domain" description="AB hydrolase-1" evidence="1">
    <location>
        <begin position="54"/>
        <end position="289"/>
    </location>
</feature>
<dbReference type="FunCoup" id="A0A200QCZ5">
    <property type="interactions" value="461"/>
</dbReference>
<dbReference type="InParanoid" id="A0A200QCZ5"/>
<dbReference type="OMA" id="STTIHCW"/>
<protein>
    <submittedName>
        <fullName evidence="2">Alpha/beta hydrolase fold-1</fullName>
    </submittedName>
</protein>
<dbReference type="Pfam" id="PF00561">
    <property type="entry name" value="Abhydrolase_1"/>
    <property type="match status" value="1"/>
</dbReference>
<dbReference type="GO" id="GO:0016787">
    <property type="term" value="F:hydrolase activity"/>
    <property type="evidence" value="ECO:0007669"/>
    <property type="project" value="UniProtKB-KW"/>
</dbReference>
<keyword evidence="2" id="KW-0378">Hydrolase</keyword>
<keyword evidence="3" id="KW-1185">Reference proteome</keyword>
<reference evidence="2 3" key="1">
    <citation type="journal article" date="2017" name="Mol. Plant">
        <title>The Genome of Medicinal Plant Macleaya cordata Provides New Insights into Benzylisoquinoline Alkaloids Metabolism.</title>
        <authorList>
            <person name="Liu X."/>
            <person name="Liu Y."/>
            <person name="Huang P."/>
            <person name="Ma Y."/>
            <person name="Qing Z."/>
            <person name="Tang Q."/>
            <person name="Cao H."/>
            <person name="Cheng P."/>
            <person name="Zheng Y."/>
            <person name="Yuan Z."/>
            <person name="Zhou Y."/>
            <person name="Liu J."/>
            <person name="Tang Z."/>
            <person name="Zhuo Y."/>
            <person name="Zhang Y."/>
            <person name="Yu L."/>
            <person name="Huang J."/>
            <person name="Yang P."/>
            <person name="Peng Q."/>
            <person name="Zhang J."/>
            <person name="Jiang W."/>
            <person name="Zhang Z."/>
            <person name="Lin K."/>
            <person name="Ro D.K."/>
            <person name="Chen X."/>
            <person name="Xiong X."/>
            <person name="Shang Y."/>
            <person name="Huang S."/>
            <person name="Zeng J."/>
        </authorList>
    </citation>
    <scope>NUCLEOTIDE SEQUENCE [LARGE SCALE GENOMIC DNA]</scope>
    <source>
        <strain evidence="3">cv. BLH2017</strain>
        <tissue evidence="2">Root</tissue>
    </source>
</reference>
<dbReference type="PRINTS" id="PR00111">
    <property type="entry name" value="ABHYDROLASE"/>
</dbReference>
<comment type="caution">
    <text evidence="2">The sequence shown here is derived from an EMBL/GenBank/DDBJ whole genome shotgun (WGS) entry which is preliminary data.</text>
</comment>
<name>A0A200QCZ5_MACCD</name>
<organism evidence="2 3">
    <name type="scientific">Macleaya cordata</name>
    <name type="common">Five-seeded plume-poppy</name>
    <name type="synonym">Bocconia cordata</name>
    <dbReference type="NCBI Taxonomy" id="56857"/>
    <lineage>
        <taxon>Eukaryota</taxon>
        <taxon>Viridiplantae</taxon>
        <taxon>Streptophyta</taxon>
        <taxon>Embryophyta</taxon>
        <taxon>Tracheophyta</taxon>
        <taxon>Spermatophyta</taxon>
        <taxon>Magnoliopsida</taxon>
        <taxon>Ranunculales</taxon>
        <taxon>Papaveraceae</taxon>
        <taxon>Papaveroideae</taxon>
        <taxon>Macleaya</taxon>
    </lineage>
</organism>
<dbReference type="AlphaFoldDB" id="A0A200QCZ5"/>
<dbReference type="InterPro" id="IPR000073">
    <property type="entry name" value="AB_hydrolase_1"/>
</dbReference>
<dbReference type="OrthoDB" id="6431331at2759"/>
<proteinExistence type="predicted"/>
<dbReference type="InterPro" id="IPR052370">
    <property type="entry name" value="Meta-cleavage_hydrolase"/>
</dbReference>
<dbReference type="EMBL" id="MVGT01002328">
    <property type="protein sequence ID" value="OVA08344.1"/>
    <property type="molecule type" value="Genomic_DNA"/>
</dbReference>
<dbReference type="Gene3D" id="3.40.50.1820">
    <property type="entry name" value="alpha/beta hydrolase"/>
    <property type="match status" value="1"/>
</dbReference>
<evidence type="ECO:0000259" key="1">
    <source>
        <dbReference type="Pfam" id="PF00561"/>
    </source>
</evidence>
<dbReference type="PANTHER" id="PTHR43139:SF52">
    <property type="entry name" value="SI:DKEY-122A22.2"/>
    <property type="match status" value="1"/>
</dbReference>
<accession>A0A200QCZ5</accession>
<dbReference type="SUPFAM" id="SSF53474">
    <property type="entry name" value="alpha/beta-Hydrolases"/>
    <property type="match status" value="1"/>
</dbReference>
<dbReference type="PANTHER" id="PTHR43139">
    <property type="entry name" value="SI:DKEY-122A22.2"/>
    <property type="match status" value="1"/>
</dbReference>
<sequence length="307" mass="34675">MATSSSCFSLVSFYEGYLRNAFTSSGLSSQTIEIDSETTIHFWSSPNLPSNSKPPLILIHGFGANPLWQWCQQVQSLSSQFSLYVPDLVFFGKSTTKSSERSEIFQAVSIGKLLEKLGVKWYSVMGTSYGGFVAYHMARMWPKRVEKVIIASSAVNMRRRENEELIEKAKVERIEDLMLPSKAAQLRVSMSLAVFKRPFFLPDFVLNDIIHTLLSENREEKIQLLKGLTLGKDDTLQISPLQQEVLIVWGEHDKIFPLEKAFELKELLGDKVSMEVIKKTAHAPQQENPKQFNSIVRKFLSAGSSSS</sequence>